<gene>
    <name evidence="4" type="ORF">HMPREF0063_12092</name>
</gene>
<organism evidence="4 5">
    <name type="scientific">Aeromicrobium marinum DSM 15272</name>
    <dbReference type="NCBI Taxonomy" id="585531"/>
    <lineage>
        <taxon>Bacteria</taxon>
        <taxon>Bacillati</taxon>
        <taxon>Actinomycetota</taxon>
        <taxon>Actinomycetes</taxon>
        <taxon>Propionibacteriales</taxon>
        <taxon>Nocardioidaceae</taxon>
        <taxon>Aeromicrobium</taxon>
    </lineage>
</organism>
<dbReference type="InterPro" id="IPR022603">
    <property type="entry name" value="DUF3152"/>
</dbReference>
<evidence type="ECO:0000313" key="5">
    <source>
        <dbReference type="Proteomes" id="UP000003111"/>
    </source>
</evidence>
<keyword evidence="2" id="KW-0472">Membrane</keyword>
<feature type="domain" description="DUF3152" evidence="3">
    <location>
        <begin position="115"/>
        <end position="278"/>
    </location>
</feature>
<dbReference type="eggNOG" id="COG5479">
    <property type="taxonomic scope" value="Bacteria"/>
</dbReference>
<feature type="region of interest" description="Disordered" evidence="1">
    <location>
        <begin position="79"/>
        <end position="120"/>
    </location>
</feature>
<feature type="compositionally biased region" description="Basic and acidic residues" evidence="1">
    <location>
        <begin position="1"/>
        <end position="18"/>
    </location>
</feature>
<dbReference type="SUPFAM" id="SSF55486">
    <property type="entry name" value="Metalloproteases ('zincins'), catalytic domain"/>
    <property type="match status" value="1"/>
</dbReference>
<evidence type="ECO:0000259" key="3">
    <source>
        <dbReference type="Pfam" id="PF11350"/>
    </source>
</evidence>
<dbReference type="GO" id="GO:0008237">
    <property type="term" value="F:metallopeptidase activity"/>
    <property type="evidence" value="ECO:0007669"/>
    <property type="project" value="InterPro"/>
</dbReference>
<accession>E2SCD0</accession>
<feature type="compositionally biased region" description="Polar residues" evidence="1">
    <location>
        <begin position="80"/>
        <end position="95"/>
    </location>
</feature>
<evidence type="ECO:0000256" key="1">
    <source>
        <dbReference type="SAM" id="MobiDB-lite"/>
    </source>
</evidence>
<proteinExistence type="predicted"/>
<dbReference type="InterPro" id="IPR024079">
    <property type="entry name" value="MetalloPept_cat_dom_sf"/>
</dbReference>
<evidence type="ECO:0000256" key="2">
    <source>
        <dbReference type="SAM" id="Phobius"/>
    </source>
</evidence>
<dbReference type="AlphaFoldDB" id="E2SCD0"/>
<dbReference type="Pfam" id="PF11350">
    <property type="entry name" value="DUF3152"/>
    <property type="match status" value="1"/>
</dbReference>
<sequence>MAGRLRDSGPRVDRRGEYLDDPADELGAGRRAVSRRGSRDARHRRRSTLHLRRRRVLLTATVTALVTIGGSGAWWLSASDGPTQARSTVEATTVRGSEPPRHHPPPPPAAASAEPPVTEAGDGSFAVMAPTTPPGPLVGLAYTVEVEGQVQVDGLDFATTVDATLASPRGWASEGFTFRRVATDATIRVLLASPATTDQLCAPLRTNGEVSCRNGDLVVINLRRWILGAETFGDDISGYRTYVINHEVGHALGKGHEPCPGPGLPAPIMLQQTLGLDGCTATTTPDQS</sequence>
<dbReference type="Proteomes" id="UP000003111">
    <property type="component" value="Unassembled WGS sequence"/>
</dbReference>
<name>E2SCD0_9ACTN</name>
<keyword evidence="2" id="KW-1133">Transmembrane helix</keyword>
<dbReference type="EMBL" id="ACLF03000006">
    <property type="protein sequence ID" value="EFQ82883.1"/>
    <property type="molecule type" value="Genomic_DNA"/>
</dbReference>
<comment type="caution">
    <text evidence="4">The sequence shown here is derived from an EMBL/GenBank/DDBJ whole genome shotgun (WGS) entry which is preliminary data.</text>
</comment>
<dbReference type="Gene3D" id="3.40.390.10">
    <property type="entry name" value="Collagenase (Catalytic Domain)"/>
    <property type="match status" value="1"/>
</dbReference>
<protein>
    <recommendedName>
        <fullName evidence="3">DUF3152 domain-containing protein</fullName>
    </recommendedName>
</protein>
<feature type="compositionally biased region" description="Basic residues" evidence="1">
    <location>
        <begin position="32"/>
        <end position="47"/>
    </location>
</feature>
<reference evidence="4" key="1">
    <citation type="submission" date="2010-08" db="EMBL/GenBank/DDBJ databases">
        <authorList>
            <person name="Muzny D."/>
            <person name="Qin X."/>
            <person name="Buhay C."/>
            <person name="Dugan-Rocha S."/>
            <person name="Ding Y."/>
            <person name="Chen G."/>
            <person name="Hawes A."/>
            <person name="Holder M."/>
            <person name="Jhangiani S."/>
            <person name="Johnson A."/>
            <person name="Khan Z."/>
            <person name="Li Z."/>
            <person name="Liu W."/>
            <person name="Liu X."/>
            <person name="Perez L."/>
            <person name="Shen H."/>
            <person name="Wang Q."/>
            <person name="Watt J."/>
            <person name="Xi L."/>
            <person name="Xin Y."/>
            <person name="Zhou J."/>
            <person name="Deng J."/>
            <person name="Jiang H."/>
            <person name="Liu Y."/>
            <person name="Qu J."/>
            <person name="Song X.-Z."/>
            <person name="Zhang L."/>
            <person name="Villasana D."/>
            <person name="Johnson A."/>
            <person name="Liu J."/>
            <person name="Liyanage D."/>
            <person name="Lorensuhewa L."/>
            <person name="Robinson T."/>
            <person name="Song A."/>
            <person name="Song B.-B."/>
            <person name="Dinh H."/>
            <person name="Thornton R."/>
            <person name="Coyle M."/>
            <person name="Francisco L."/>
            <person name="Jackson L."/>
            <person name="Javaid M."/>
            <person name="Korchina V."/>
            <person name="Kovar C."/>
            <person name="Mata R."/>
            <person name="Mathew T."/>
            <person name="Ngo R."/>
            <person name="Nguyen L."/>
            <person name="Nguyen N."/>
            <person name="Okwuonu G."/>
            <person name="Ongeri F."/>
            <person name="Pham C."/>
            <person name="Simmons D."/>
            <person name="Wilczek-Boney K."/>
            <person name="Hale W."/>
            <person name="Jakkamsetti A."/>
            <person name="Pham P."/>
            <person name="Ruth R."/>
            <person name="San Lucas F."/>
            <person name="Warren J."/>
            <person name="Zhang J."/>
            <person name="Zhao Z."/>
            <person name="Zhou C."/>
            <person name="Zhu D."/>
            <person name="Lee S."/>
            <person name="Bess C."/>
            <person name="Blankenburg K."/>
            <person name="Forbes L."/>
            <person name="Fu Q."/>
            <person name="Gubbala S."/>
            <person name="Hirani K."/>
            <person name="Jayaseelan J.C."/>
            <person name="Lara F."/>
            <person name="Munidasa M."/>
            <person name="Palculict T."/>
            <person name="Patil S."/>
            <person name="Pu L.-L."/>
            <person name="Saada N."/>
            <person name="Tang L."/>
            <person name="Weissenberger G."/>
            <person name="Zhu Y."/>
            <person name="Hemphill L."/>
            <person name="Shang Y."/>
            <person name="Youmans B."/>
            <person name="Ayvaz T."/>
            <person name="Ross M."/>
            <person name="Santibanez J."/>
            <person name="Aqrawi P."/>
            <person name="Gross S."/>
            <person name="Joshi V."/>
            <person name="Fowler G."/>
            <person name="Nazareth L."/>
            <person name="Reid J."/>
            <person name="Worley K."/>
            <person name="Petrosino J."/>
            <person name="Highlander S."/>
            <person name="Gibbs R."/>
        </authorList>
    </citation>
    <scope>NUCLEOTIDE SEQUENCE [LARGE SCALE GENOMIC DNA]</scope>
    <source>
        <strain evidence="4">DSM 15272</strain>
    </source>
</reference>
<feature type="region of interest" description="Disordered" evidence="1">
    <location>
        <begin position="1"/>
        <end position="47"/>
    </location>
</feature>
<keyword evidence="2" id="KW-0812">Transmembrane</keyword>
<dbReference type="STRING" id="585531.HMPREF0063_12092"/>
<dbReference type="HOGENOM" id="CLU_037318_1_0_11"/>
<evidence type="ECO:0000313" key="4">
    <source>
        <dbReference type="EMBL" id="EFQ82883.1"/>
    </source>
</evidence>
<feature type="transmembrane region" description="Helical" evidence="2">
    <location>
        <begin position="56"/>
        <end position="76"/>
    </location>
</feature>
<keyword evidence="5" id="KW-1185">Reference proteome</keyword>